<dbReference type="PROSITE" id="PS00901">
    <property type="entry name" value="CYS_SYNTHASE"/>
    <property type="match status" value="1"/>
</dbReference>
<evidence type="ECO:0000313" key="5">
    <source>
        <dbReference type="EMBL" id="BAJ50563.1"/>
    </source>
</evidence>
<dbReference type="InterPro" id="IPR050214">
    <property type="entry name" value="Cys_Synth/Cystath_Beta-Synth"/>
</dbReference>
<dbReference type="InterPro" id="IPR001926">
    <property type="entry name" value="TrpB-like_PALP"/>
</dbReference>
<dbReference type="PANTHER" id="PTHR10314">
    <property type="entry name" value="CYSTATHIONINE BETA-SYNTHASE"/>
    <property type="match status" value="1"/>
</dbReference>
<sequence>MTVVGAELLRTESEGLWHLVGKTPLLRLRSFEKPGVKLYAKCEMFNPGGSVKDRPALSILLDGIRSGRLSPGKSILDATSGNMGVSYSMLAASLGYRAVMVSPSNISSIKLRKMKAFGAQVILTDALEGIDGAIRKVREIYEQEPEKYFYADQYSNPANPRAHYETTGPEVWMQTGGKLTHFVAGVGTSGTLQGTASFLKEKNPRIKVVEVQPEDEFHGIEGLKHMASALRPSLYREDIADNRYFIRTEDAAETSRRLAQSEGLLSGYSGGAALRAAVELMEELDEGVVVVVLPDGYGDSGR</sequence>
<evidence type="ECO:0000259" key="2">
    <source>
        <dbReference type="Pfam" id="PF00291"/>
    </source>
</evidence>
<dbReference type="SUPFAM" id="SSF53686">
    <property type="entry name" value="Tryptophan synthase beta subunit-like PLP-dependent enzymes"/>
    <property type="match status" value="1"/>
</dbReference>
<name>E6P9F2_CALS0</name>
<dbReference type="STRING" id="311458.CSUB_C0704"/>
<dbReference type="GO" id="GO:0004124">
    <property type="term" value="F:cysteine synthase activity"/>
    <property type="evidence" value="ECO:0007669"/>
    <property type="project" value="UniProtKB-EC"/>
</dbReference>
<keyword evidence="5" id="KW-0808">Transferase</keyword>
<reference evidence="5 6" key="1">
    <citation type="journal article" date="2005" name="Environ. Microbiol.">
        <title>Genetic and functional properties of uncultivated thermophilic crenarchaeotes from a subsurface gold mine as revealed by analysis of genome fragments.</title>
        <authorList>
            <person name="Nunoura T."/>
            <person name="Hirayama H."/>
            <person name="Takami H."/>
            <person name="Oida H."/>
            <person name="Nishi S."/>
            <person name="Shimamura S."/>
            <person name="Suzuki Y."/>
            <person name="Inagaki F."/>
            <person name="Takai K."/>
            <person name="Nealson K.H."/>
            <person name="Horikoshi K."/>
        </authorList>
    </citation>
    <scope>NUCLEOTIDE SEQUENCE [LARGE SCALE GENOMIC DNA]</scope>
</reference>
<accession>E6P9F2</accession>
<dbReference type="KEGG" id="csu:CSUB_C0704"/>
<dbReference type="Gene3D" id="3.40.50.1100">
    <property type="match status" value="2"/>
</dbReference>
<reference evidence="5 6" key="2">
    <citation type="journal article" date="2011" name="Nucleic Acids Res.">
        <title>Insights into the evolution of Archaea and eukaryotic protein modifier systems revealed by the genome of a novel archaeal group.</title>
        <authorList>
            <person name="Nunoura T."/>
            <person name="Takaki Y."/>
            <person name="Kakuta J."/>
            <person name="Nishi S."/>
            <person name="Sugahara J."/>
            <person name="Kazama H."/>
            <person name="Chee G."/>
            <person name="Hattori M."/>
            <person name="Kanai A."/>
            <person name="Atomi H."/>
            <person name="Takai K."/>
            <person name="Takami H."/>
        </authorList>
    </citation>
    <scope>NUCLEOTIDE SEQUENCE [LARGE SCALE GENOMIC DNA]</scope>
</reference>
<dbReference type="AlphaFoldDB" id="E6P9F2"/>
<reference evidence="3" key="3">
    <citation type="journal article" date="2012" name="PLoS ONE">
        <title>A Deeply Branching Thermophilic Bacterium with an Ancient Acetyl-CoA Pathway Dominates a Subsurface Ecosystem.</title>
        <authorList>
            <person name="Takami H."/>
            <person name="Noguchi H."/>
            <person name="Takaki Y."/>
            <person name="Uchiyama I."/>
            <person name="Toyoda A."/>
            <person name="Nishi S."/>
            <person name="Chee G.-J."/>
            <person name="Arai W."/>
            <person name="Nunoura T."/>
            <person name="Itoh T."/>
            <person name="Hattori M."/>
            <person name="Takai K."/>
        </authorList>
    </citation>
    <scope>NUCLEOTIDE SEQUENCE</scope>
</reference>
<dbReference type="GO" id="GO:0006535">
    <property type="term" value="P:cysteine biosynthetic process from serine"/>
    <property type="evidence" value="ECO:0007669"/>
    <property type="project" value="InterPro"/>
</dbReference>
<dbReference type="EC" id="2.5.1.47" evidence="5"/>
<evidence type="ECO:0000313" key="6">
    <source>
        <dbReference type="Proteomes" id="UP000008120"/>
    </source>
</evidence>
<dbReference type="EMBL" id="AP011633">
    <property type="protein sequence ID" value="BAJ46622.1"/>
    <property type="molecule type" value="Genomic_DNA"/>
</dbReference>
<dbReference type="InterPro" id="IPR001216">
    <property type="entry name" value="P-phosphate_BS"/>
</dbReference>
<gene>
    <name evidence="5" type="ORF">CSUB_C0704</name>
    <name evidence="3" type="ORF">HGMM_F01H02C29</name>
    <name evidence="4" type="ORF">HGMM_F40C01C41</name>
</gene>
<comment type="cofactor">
    <cofactor evidence="1">
        <name>pyridoxal 5'-phosphate</name>
        <dbReference type="ChEBI" id="CHEBI:597326"/>
    </cofactor>
</comment>
<dbReference type="Proteomes" id="UP000008120">
    <property type="component" value="Chromosome"/>
</dbReference>
<dbReference type="BioCyc" id="CCAL311458:G131R-718-MONOMER"/>
<feature type="domain" description="Tryptophan synthase beta chain-like PALP" evidence="2">
    <location>
        <begin position="18"/>
        <end position="295"/>
    </location>
</feature>
<dbReference type="CDD" id="cd01561">
    <property type="entry name" value="CBS_like"/>
    <property type="match status" value="1"/>
</dbReference>
<organism evidence="5 6">
    <name type="scientific">Caldiarchaeum subterraneum</name>
    <dbReference type="NCBI Taxonomy" id="311458"/>
    <lineage>
        <taxon>Archaea</taxon>
        <taxon>Nitrososphaerota</taxon>
        <taxon>Candidatus Caldarchaeales</taxon>
        <taxon>Candidatus Caldarchaeaceae</taxon>
        <taxon>Candidatus Caldarchaeum</taxon>
    </lineage>
</organism>
<protein>
    <submittedName>
        <fullName evidence="5">Cysteine synthase B</fullName>
        <ecNumber evidence="5">2.5.1.47</ecNumber>
    </submittedName>
</protein>
<evidence type="ECO:0000313" key="4">
    <source>
        <dbReference type="EMBL" id="BAJ47000.1"/>
    </source>
</evidence>
<evidence type="ECO:0000256" key="1">
    <source>
        <dbReference type="ARBA" id="ARBA00001933"/>
    </source>
</evidence>
<dbReference type="EMBL" id="AP011751">
    <property type="protein sequence ID" value="BAJ47000.1"/>
    <property type="molecule type" value="Genomic_DNA"/>
</dbReference>
<proteinExistence type="predicted"/>
<dbReference type="EMBL" id="BA000048">
    <property type="protein sequence ID" value="BAJ50563.1"/>
    <property type="molecule type" value="Genomic_DNA"/>
</dbReference>
<dbReference type="Pfam" id="PF00291">
    <property type="entry name" value="PALP"/>
    <property type="match status" value="1"/>
</dbReference>
<dbReference type="InterPro" id="IPR036052">
    <property type="entry name" value="TrpB-like_PALP_sf"/>
</dbReference>
<evidence type="ECO:0000313" key="3">
    <source>
        <dbReference type="EMBL" id="BAJ46622.1"/>
    </source>
</evidence>